<keyword evidence="3" id="KW-0238">DNA-binding</keyword>
<dbReference type="PANTHER" id="PTHR31989">
    <property type="entry name" value="NAC DOMAIN-CONTAINING PROTEIN 82-RELATED"/>
    <property type="match status" value="1"/>
</dbReference>
<keyword evidence="2" id="KW-0805">Transcription regulation</keyword>
<keyword evidence="4" id="KW-0804">Transcription</keyword>
<feature type="compositionally biased region" description="Polar residues" evidence="6">
    <location>
        <begin position="710"/>
        <end position="720"/>
    </location>
</feature>
<accession>A0A5J5WHB5</accession>
<evidence type="ECO:0000256" key="3">
    <source>
        <dbReference type="ARBA" id="ARBA00023125"/>
    </source>
</evidence>
<evidence type="ECO:0000256" key="1">
    <source>
        <dbReference type="ARBA" id="ARBA00004123"/>
    </source>
</evidence>
<dbReference type="GO" id="GO:0006355">
    <property type="term" value="P:regulation of DNA-templated transcription"/>
    <property type="evidence" value="ECO:0007669"/>
    <property type="project" value="InterPro"/>
</dbReference>
<keyword evidence="9" id="KW-1185">Reference proteome</keyword>
<evidence type="ECO:0000256" key="6">
    <source>
        <dbReference type="SAM" id="MobiDB-lite"/>
    </source>
</evidence>
<dbReference type="GO" id="GO:0003677">
    <property type="term" value="F:DNA binding"/>
    <property type="evidence" value="ECO:0007669"/>
    <property type="project" value="UniProtKB-KW"/>
</dbReference>
<feature type="region of interest" description="Disordered" evidence="6">
    <location>
        <begin position="698"/>
        <end position="720"/>
    </location>
</feature>
<dbReference type="GO" id="GO:0005634">
    <property type="term" value="C:nucleus"/>
    <property type="evidence" value="ECO:0007669"/>
    <property type="project" value="UniProtKB-SubCell"/>
</dbReference>
<evidence type="ECO:0000256" key="5">
    <source>
        <dbReference type="ARBA" id="ARBA00023242"/>
    </source>
</evidence>
<protein>
    <recommendedName>
        <fullName evidence="7">NAC domain-containing protein</fullName>
    </recommendedName>
</protein>
<evidence type="ECO:0000256" key="2">
    <source>
        <dbReference type="ARBA" id="ARBA00023015"/>
    </source>
</evidence>
<keyword evidence="5" id="KW-0539">Nucleus</keyword>
<dbReference type="OrthoDB" id="988549at2759"/>
<evidence type="ECO:0000256" key="4">
    <source>
        <dbReference type="ARBA" id="ARBA00023163"/>
    </source>
</evidence>
<sequence>MNNPKLKGYGFNPSDQILIGYLRDLTLFGRDYLVQDIIYLGHDICNYDPWDLPSCDSITPNDSERFFIYPKTYKYANSKSKVIGTPTRQVPNGDQRQPMINRATKNGKWKVSGDRVNVKSTDDTQQVIGIKTRLYFKHNSCPNKTTCVLHQFELVGIDPCQDKYFLGKVIMKEFKPTNISSNNIDDRISIPQVRVELGPEPSATQVTNEYEWTQSEQTNQFITSYPVFDSENFIDDGNEVISYHQSQVRVELGSEPLVETEVANEYGWTQSEQTNEFITPRPVFDIDDGNEVISNHQSQINMELIRSLEVPNIGIEDQNQSYKNIGIDNDRTVPDGSNQHNIVAAAENESSILPSNLQDHLIDFINQMEWSDLYNLCRRKDDGLFLDELFDEPQELGPQNQCGINQQVAAGAEIECTNLPPLDVAESSYSTDSVRKRLAMEVEGSGTGVETELAQQQAKRSENFIDDGWTQSEQTNQFITSYPVFDSENFIDDGNEVISYHQSQVRVELGSEPLVETEVANEYGWTQSEQTNEFITPRPVFDIDDGNEVISNHQSQINMELIRSLEVPNIGIEDQNQSYKNIGIDNDRTVPDGSNQHNIVAAAENESSILPSNLQDHLIDFINQMEWSDLYNLCRRKDDGLFLDELFDEPQELGPQNQCGINQQVAAGAEIECTNLPPLDVAESSYSTDSVRKRLAMEVEGSGTGVETELAQQQAKRSRS</sequence>
<dbReference type="AlphaFoldDB" id="A0A5J5WHB5"/>
<gene>
    <name evidence="8" type="ORF">ES319_A02G011800v1</name>
</gene>
<name>A0A5J5WHB5_GOSBA</name>
<dbReference type="InterPro" id="IPR036093">
    <property type="entry name" value="NAC_dom_sf"/>
</dbReference>
<proteinExistence type="predicted"/>
<dbReference type="Pfam" id="PF02365">
    <property type="entry name" value="NAM"/>
    <property type="match status" value="1"/>
</dbReference>
<evidence type="ECO:0000313" key="8">
    <source>
        <dbReference type="EMBL" id="KAB2092181.1"/>
    </source>
</evidence>
<feature type="domain" description="NAC" evidence="7">
    <location>
        <begin position="5"/>
        <end position="172"/>
    </location>
</feature>
<comment type="subcellular location">
    <subcellularLocation>
        <location evidence="1">Nucleus</location>
    </subcellularLocation>
</comment>
<dbReference type="EMBL" id="CM018203">
    <property type="protein sequence ID" value="KAB2092181.1"/>
    <property type="molecule type" value="Genomic_DNA"/>
</dbReference>
<feature type="compositionally biased region" description="Low complexity" evidence="6">
    <location>
        <begin position="698"/>
        <end position="709"/>
    </location>
</feature>
<dbReference type="Gene3D" id="2.170.150.80">
    <property type="entry name" value="NAC domain"/>
    <property type="match status" value="1"/>
</dbReference>
<dbReference type="InterPro" id="IPR003441">
    <property type="entry name" value="NAC-dom"/>
</dbReference>
<dbReference type="SUPFAM" id="SSF101941">
    <property type="entry name" value="NAC domain"/>
    <property type="match status" value="1"/>
</dbReference>
<evidence type="ECO:0000313" key="9">
    <source>
        <dbReference type="Proteomes" id="UP000327439"/>
    </source>
</evidence>
<dbReference type="PROSITE" id="PS51005">
    <property type="entry name" value="NAC"/>
    <property type="match status" value="1"/>
</dbReference>
<organism evidence="8 9">
    <name type="scientific">Gossypium barbadense</name>
    <name type="common">Sea Island cotton</name>
    <name type="synonym">Hibiscus barbadensis</name>
    <dbReference type="NCBI Taxonomy" id="3634"/>
    <lineage>
        <taxon>Eukaryota</taxon>
        <taxon>Viridiplantae</taxon>
        <taxon>Streptophyta</taxon>
        <taxon>Embryophyta</taxon>
        <taxon>Tracheophyta</taxon>
        <taxon>Spermatophyta</taxon>
        <taxon>Magnoliopsida</taxon>
        <taxon>eudicotyledons</taxon>
        <taxon>Gunneridae</taxon>
        <taxon>Pentapetalae</taxon>
        <taxon>rosids</taxon>
        <taxon>malvids</taxon>
        <taxon>Malvales</taxon>
        <taxon>Malvaceae</taxon>
        <taxon>Malvoideae</taxon>
        <taxon>Gossypium</taxon>
    </lineage>
</organism>
<reference evidence="9" key="1">
    <citation type="journal article" date="2020" name="Nat. Genet.">
        <title>Genomic diversifications of five Gossypium allopolyploid species and their impact on cotton improvement.</title>
        <authorList>
            <person name="Chen Z.J."/>
            <person name="Sreedasyam A."/>
            <person name="Ando A."/>
            <person name="Song Q."/>
            <person name="De Santiago L.M."/>
            <person name="Hulse-Kemp A.M."/>
            <person name="Ding M."/>
            <person name="Ye W."/>
            <person name="Kirkbride R.C."/>
            <person name="Jenkins J."/>
            <person name="Plott C."/>
            <person name="Lovell J."/>
            <person name="Lin Y.M."/>
            <person name="Vaughn R."/>
            <person name="Liu B."/>
            <person name="Simpson S."/>
            <person name="Scheffler B.E."/>
            <person name="Wen L."/>
            <person name="Saski C.A."/>
            <person name="Grover C.E."/>
            <person name="Hu G."/>
            <person name="Conover J.L."/>
            <person name="Carlson J.W."/>
            <person name="Shu S."/>
            <person name="Boston L.B."/>
            <person name="Williams M."/>
            <person name="Peterson D.G."/>
            <person name="McGee K."/>
            <person name="Jones D.C."/>
            <person name="Wendel J.F."/>
            <person name="Stelly D.M."/>
            <person name="Grimwood J."/>
            <person name="Schmutz J."/>
        </authorList>
    </citation>
    <scope>NUCLEOTIDE SEQUENCE [LARGE SCALE GENOMIC DNA]</scope>
    <source>
        <strain evidence="9">cv. 3-79</strain>
    </source>
</reference>
<evidence type="ECO:0000259" key="7">
    <source>
        <dbReference type="PROSITE" id="PS51005"/>
    </source>
</evidence>
<dbReference type="Proteomes" id="UP000327439">
    <property type="component" value="Chromosome A02"/>
</dbReference>